<protein>
    <submittedName>
        <fullName evidence="2">Uncharacterized protein</fullName>
    </submittedName>
</protein>
<feature type="region of interest" description="Disordered" evidence="1">
    <location>
        <begin position="68"/>
        <end position="190"/>
    </location>
</feature>
<keyword evidence="3" id="KW-1185">Reference proteome</keyword>
<dbReference type="EMBL" id="NHYE01001086">
    <property type="protein sequence ID" value="PPQ98982.1"/>
    <property type="molecule type" value="Genomic_DNA"/>
</dbReference>
<proteinExistence type="predicted"/>
<reference evidence="2 3" key="1">
    <citation type="journal article" date="2018" name="Evol. Lett.">
        <title>Horizontal gene cluster transfer increased hallucinogenic mushroom diversity.</title>
        <authorList>
            <person name="Reynolds H.T."/>
            <person name="Vijayakumar V."/>
            <person name="Gluck-Thaler E."/>
            <person name="Korotkin H.B."/>
            <person name="Matheny P.B."/>
            <person name="Slot J.C."/>
        </authorList>
    </citation>
    <scope>NUCLEOTIDE SEQUENCE [LARGE SCALE GENOMIC DNA]</scope>
    <source>
        <strain evidence="2 3">SRW20</strain>
    </source>
</reference>
<feature type="compositionally biased region" description="Polar residues" evidence="1">
    <location>
        <begin position="89"/>
        <end position="112"/>
    </location>
</feature>
<evidence type="ECO:0000313" key="2">
    <source>
        <dbReference type="EMBL" id="PPQ98982.1"/>
    </source>
</evidence>
<dbReference type="AlphaFoldDB" id="A0A409Y7D3"/>
<evidence type="ECO:0000313" key="3">
    <source>
        <dbReference type="Proteomes" id="UP000284706"/>
    </source>
</evidence>
<feature type="compositionally biased region" description="Polar residues" evidence="1">
    <location>
        <begin position="160"/>
        <end position="169"/>
    </location>
</feature>
<name>A0A409Y7D3_9AGAR</name>
<accession>A0A409Y7D3</accession>
<evidence type="ECO:0000256" key="1">
    <source>
        <dbReference type="SAM" id="MobiDB-lite"/>
    </source>
</evidence>
<organism evidence="2 3">
    <name type="scientific">Gymnopilus dilepis</name>
    <dbReference type="NCBI Taxonomy" id="231916"/>
    <lineage>
        <taxon>Eukaryota</taxon>
        <taxon>Fungi</taxon>
        <taxon>Dikarya</taxon>
        <taxon>Basidiomycota</taxon>
        <taxon>Agaricomycotina</taxon>
        <taxon>Agaricomycetes</taxon>
        <taxon>Agaricomycetidae</taxon>
        <taxon>Agaricales</taxon>
        <taxon>Agaricineae</taxon>
        <taxon>Hymenogastraceae</taxon>
        <taxon>Gymnopilus</taxon>
    </lineage>
</organism>
<gene>
    <name evidence="2" type="ORF">CVT26_014409</name>
</gene>
<feature type="compositionally biased region" description="Acidic residues" evidence="1">
    <location>
        <begin position="136"/>
        <end position="148"/>
    </location>
</feature>
<comment type="caution">
    <text evidence="2">The sequence shown here is derived from an EMBL/GenBank/DDBJ whole genome shotgun (WGS) entry which is preliminary data.</text>
</comment>
<dbReference type="Proteomes" id="UP000284706">
    <property type="component" value="Unassembled WGS sequence"/>
</dbReference>
<sequence length="190" mass="20814">MIVQDFFLSLYSSPVRARHAASPDRDHVRPLGLLLPAWRLSAYKKESKLITNHHLIDRTQPCRRKLKPLVQTNPGGDVGEKHTGAGKNVETSNTGPTSTNSAPTSQPQATEASNEETKPSGDPPADILAHSKAEQDADEDEEEDEDESAPQFTWGFVEINPSSSVTNLFSRRAPRGRLAPPVKGKPPHPR</sequence>
<dbReference type="InParanoid" id="A0A409Y7D3"/>